<dbReference type="Proteomes" id="UP000095495">
    <property type="component" value="Unassembled WGS sequence"/>
</dbReference>
<dbReference type="AlphaFoldDB" id="A0A173UW64"/>
<evidence type="ECO:0000256" key="1">
    <source>
        <dbReference type="SAM" id="MobiDB-lite"/>
    </source>
</evidence>
<feature type="region of interest" description="Disordered" evidence="1">
    <location>
        <begin position="58"/>
        <end position="79"/>
    </location>
</feature>
<protein>
    <submittedName>
        <fullName evidence="2">Uncharacterized protein</fullName>
    </submittedName>
</protein>
<dbReference type="GeneID" id="61433274"/>
<name>A0A173UW64_9FIRM</name>
<organism evidence="2 3">
    <name type="scientific">Roseburia faecis</name>
    <dbReference type="NCBI Taxonomy" id="301302"/>
    <lineage>
        <taxon>Bacteria</taxon>
        <taxon>Bacillati</taxon>
        <taxon>Bacillota</taxon>
        <taxon>Clostridia</taxon>
        <taxon>Lachnospirales</taxon>
        <taxon>Lachnospiraceae</taxon>
        <taxon>Roseburia</taxon>
    </lineage>
</organism>
<reference evidence="2 3" key="1">
    <citation type="submission" date="2015-09" db="EMBL/GenBank/DDBJ databases">
        <authorList>
            <consortium name="Pathogen Informatics"/>
        </authorList>
    </citation>
    <scope>NUCLEOTIDE SEQUENCE [LARGE SCALE GENOMIC DNA]</scope>
    <source>
        <strain evidence="2 3">2789STDY5608863</strain>
    </source>
</reference>
<evidence type="ECO:0000313" key="3">
    <source>
        <dbReference type="Proteomes" id="UP000095495"/>
    </source>
</evidence>
<dbReference type="EMBL" id="CYXV01000019">
    <property type="protein sequence ID" value="CUN18546.1"/>
    <property type="molecule type" value="Genomic_DNA"/>
</dbReference>
<sequence>MLEDACKEMGLSDEAAEQITTAYGKQAEEKINKVNSMVEFVAKQVKIEREKFYQEHGEPAYRVGSSPARNTTGKDSVEVNKESNSDIYKMFANLDVSSKENFKSSFENALAGFGNYFVSDPIENYNGTSREQMQLDELVKRFQNFLEV</sequence>
<dbReference type="RefSeq" id="WP_006859235.1">
    <property type="nucleotide sequence ID" value="NZ_CYXV01000019.1"/>
</dbReference>
<proteinExistence type="predicted"/>
<evidence type="ECO:0000313" key="2">
    <source>
        <dbReference type="EMBL" id="CUN18546.1"/>
    </source>
</evidence>
<accession>A0A173UW64</accession>
<gene>
    <name evidence="2" type="ORF">ERS852420_03295</name>
</gene>